<sequence>MFTALDNVTHSAATTSSNPFRHSTGVTVFIVIITSLISIWCIIGNLLVITAVFRIKKLRTASNFLIISLAISDLLVGLFVMPLAILSVILEVWPLGRKYVPCGLHLMLFAALAPF</sequence>
<evidence type="ECO:0000313" key="12">
    <source>
        <dbReference type="EMBL" id="KAF6023657.1"/>
    </source>
</evidence>
<evidence type="ECO:0000259" key="11">
    <source>
        <dbReference type="PROSITE" id="PS50262"/>
    </source>
</evidence>
<keyword evidence="7" id="KW-1015">Disulfide bond</keyword>
<evidence type="ECO:0000256" key="1">
    <source>
        <dbReference type="ARBA" id="ARBA00004651"/>
    </source>
</evidence>
<keyword evidence="4 10" id="KW-1133">Transmembrane helix</keyword>
<dbReference type="PANTHER" id="PTHR24248:SF199">
    <property type="entry name" value="IP13425P-RELATED"/>
    <property type="match status" value="1"/>
</dbReference>
<protein>
    <recommendedName>
        <fullName evidence="11">G-protein coupled receptors family 1 profile domain-containing protein</fullName>
    </recommendedName>
</protein>
<keyword evidence="9" id="KW-0807">Transducer</keyword>
<name>A0A7J7JCB0_BUGNE</name>
<evidence type="ECO:0000256" key="5">
    <source>
        <dbReference type="ARBA" id="ARBA00023040"/>
    </source>
</evidence>
<dbReference type="AlphaFoldDB" id="A0A7J7JCB0"/>
<dbReference type="GO" id="GO:0005886">
    <property type="term" value="C:plasma membrane"/>
    <property type="evidence" value="ECO:0007669"/>
    <property type="project" value="UniProtKB-SubCell"/>
</dbReference>
<dbReference type="PANTHER" id="PTHR24248">
    <property type="entry name" value="ADRENERGIC RECEPTOR-RELATED G-PROTEIN COUPLED RECEPTOR"/>
    <property type="match status" value="1"/>
</dbReference>
<accession>A0A7J7JCB0</accession>
<evidence type="ECO:0000256" key="2">
    <source>
        <dbReference type="ARBA" id="ARBA00022475"/>
    </source>
</evidence>
<dbReference type="GO" id="GO:0071880">
    <property type="term" value="P:adenylate cyclase-activating adrenergic receptor signaling pathway"/>
    <property type="evidence" value="ECO:0007669"/>
    <property type="project" value="TreeGrafter"/>
</dbReference>
<keyword evidence="13" id="KW-1185">Reference proteome</keyword>
<dbReference type="Pfam" id="PF00001">
    <property type="entry name" value="7tm_1"/>
    <property type="match status" value="1"/>
</dbReference>
<keyword evidence="8" id="KW-0675">Receptor</keyword>
<dbReference type="SUPFAM" id="SSF81321">
    <property type="entry name" value="Family A G protein-coupled receptor-like"/>
    <property type="match status" value="1"/>
</dbReference>
<proteinExistence type="predicted"/>
<feature type="transmembrane region" description="Helical" evidence="10">
    <location>
        <begin position="26"/>
        <end position="53"/>
    </location>
</feature>
<evidence type="ECO:0000256" key="8">
    <source>
        <dbReference type="ARBA" id="ARBA00023170"/>
    </source>
</evidence>
<dbReference type="InterPro" id="IPR000276">
    <property type="entry name" value="GPCR_Rhodpsn"/>
</dbReference>
<keyword evidence="2" id="KW-1003">Cell membrane</keyword>
<dbReference type="OrthoDB" id="5987936at2759"/>
<dbReference type="PROSITE" id="PS50262">
    <property type="entry name" value="G_PROTEIN_RECEP_F1_2"/>
    <property type="match status" value="1"/>
</dbReference>
<feature type="transmembrane region" description="Helical" evidence="10">
    <location>
        <begin position="65"/>
        <end position="90"/>
    </location>
</feature>
<dbReference type="InterPro" id="IPR017452">
    <property type="entry name" value="GPCR_Rhodpsn_7TM"/>
</dbReference>
<dbReference type="EMBL" id="VXIV02002680">
    <property type="protein sequence ID" value="KAF6023657.1"/>
    <property type="molecule type" value="Genomic_DNA"/>
</dbReference>
<dbReference type="GO" id="GO:0043410">
    <property type="term" value="P:positive regulation of MAPK cascade"/>
    <property type="evidence" value="ECO:0007669"/>
    <property type="project" value="TreeGrafter"/>
</dbReference>
<comment type="subcellular location">
    <subcellularLocation>
        <location evidence="1">Cell membrane</location>
        <topology evidence="1">Multi-pass membrane protein</topology>
    </subcellularLocation>
</comment>
<evidence type="ECO:0000256" key="3">
    <source>
        <dbReference type="ARBA" id="ARBA00022692"/>
    </source>
</evidence>
<comment type="caution">
    <text evidence="12">The sequence shown here is derived from an EMBL/GenBank/DDBJ whole genome shotgun (WGS) entry which is preliminary data.</text>
</comment>
<keyword evidence="3 10" id="KW-0812">Transmembrane</keyword>
<keyword evidence="6 10" id="KW-0472">Membrane</keyword>
<feature type="domain" description="G-protein coupled receptors family 1 profile" evidence="11">
    <location>
        <begin position="44"/>
        <end position="115"/>
    </location>
</feature>
<evidence type="ECO:0000256" key="9">
    <source>
        <dbReference type="ARBA" id="ARBA00023224"/>
    </source>
</evidence>
<dbReference type="Gene3D" id="1.20.1070.10">
    <property type="entry name" value="Rhodopsin 7-helix transmembrane proteins"/>
    <property type="match status" value="1"/>
</dbReference>
<keyword evidence="5" id="KW-0297">G-protein coupled receptor</keyword>
<evidence type="ECO:0000256" key="4">
    <source>
        <dbReference type="ARBA" id="ARBA00022989"/>
    </source>
</evidence>
<gene>
    <name evidence="12" type="ORF">EB796_018024</name>
</gene>
<organism evidence="12 13">
    <name type="scientific">Bugula neritina</name>
    <name type="common">Brown bryozoan</name>
    <name type="synonym">Sertularia neritina</name>
    <dbReference type="NCBI Taxonomy" id="10212"/>
    <lineage>
        <taxon>Eukaryota</taxon>
        <taxon>Metazoa</taxon>
        <taxon>Spiralia</taxon>
        <taxon>Lophotrochozoa</taxon>
        <taxon>Bryozoa</taxon>
        <taxon>Gymnolaemata</taxon>
        <taxon>Cheilostomatida</taxon>
        <taxon>Flustrina</taxon>
        <taxon>Buguloidea</taxon>
        <taxon>Bugulidae</taxon>
        <taxon>Bugula</taxon>
    </lineage>
</organism>
<dbReference type="Proteomes" id="UP000593567">
    <property type="component" value="Unassembled WGS sequence"/>
</dbReference>
<evidence type="ECO:0000256" key="10">
    <source>
        <dbReference type="SAM" id="Phobius"/>
    </source>
</evidence>
<evidence type="ECO:0000256" key="7">
    <source>
        <dbReference type="ARBA" id="ARBA00023157"/>
    </source>
</evidence>
<dbReference type="PRINTS" id="PR00237">
    <property type="entry name" value="GPCRRHODOPSN"/>
</dbReference>
<evidence type="ECO:0000313" key="13">
    <source>
        <dbReference type="Proteomes" id="UP000593567"/>
    </source>
</evidence>
<reference evidence="12" key="1">
    <citation type="submission" date="2020-06" db="EMBL/GenBank/DDBJ databases">
        <title>Draft genome of Bugula neritina, a colonial animal packing powerful symbionts and potential medicines.</title>
        <authorList>
            <person name="Rayko M."/>
        </authorList>
    </citation>
    <scope>NUCLEOTIDE SEQUENCE [LARGE SCALE GENOMIC DNA]</scope>
    <source>
        <strain evidence="12">Kwan_BN1</strain>
    </source>
</reference>
<evidence type="ECO:0000256" key="6">
    <source>
        <dbReference type="ARBA" id="ARBA00023136"/>
    </source>
</evidence>
<dbReference type="GO" id="GO:0004993">
    <property type="term" value="F:G protein-coupled serotonin receptor activity"/>
    <property type="evidence" value="ECO:0007669"/>
    <property type="project" value="UniProtKB-ARBA"/>
</dbReference>